<proteinExistence type="predicted"/>
<evidence type="ECO:0000313" key="1">
    <source>
        <dbReference type="EMBL" id="EMM79201.1"/>
    </source>
</evidence>
<dbReference type="AlphaFoldDB" id="M6GJT2"/>
<reference evidence="1 2" key="1">
    <citation type="submission" date="2013-01" db="EMBL/GenBank/DDBJ databases">
        <authorList>
            <person name="Harkins D.M."/>
            <person name="Durkin A.S."/>
            <person name="Brinkac L.M."/>
            <person name="Haft D.H."/>
            <person name="Selengut J.D."/>
            <person name="Sanka R."/>
            <person name="DePew J."/>
            <person name="Purushe J."/>
            <person name="Hospenthal D.R."/>
            <person name="Murray C.K."/>
            <person name="Pimentel G."/>
            <person name="Wasfy M."/>
            <person name="Parker T."/>
            <person name="Miller R.S."/>
            <person name="Vinetz J.M."/>
            <person name="Sutton G.G."/>
            <person name="Nierman W.C."/>
            <person name="Fouts D.E."/>
        </authorList>
    </citation>
    <scope>NUCLEOTIDE SEQUENCE [LARGE SCALE GENOMIC DNA]</scope>
    <source>
        <strain evidence="1 2">2006001854</strain>
    </source>
</reference>
<dbReference type="EMBL" id="AFLW02000251">
    <property type="protein sequence ID" value="EMM79201.1"/>
    <property type="molecule type" value="Genomic_DNA"/>
</dbReference>
<comment type="caution">
    <text evidence="1">The sequence shown here is derived from an EMBL/GenBank/DDBJ whole genome shotgun (WGS) entry which is preliminary data.</text>
</comment>
<name>M6GJT2_LEPIR</name>
<gene>
    <name evidence="1" type="ORF">LEP1GSC037_3297</name>
</gene>
<evidence type="ECO:0000313" key="2">
    <source>
        <dbReference type="Proteomes" id="UP000012128"/>
    </source>
</evidence>
<sequence length="69" mass="8061">MKCGNSYKSHKHSKTIGFNIQIRILCHFYWNFSGTLPFLMLKKNKILNQNGIRLLSSLTFFKGIQKLNV</sequence>
<dbReference type="Proteomes" id="UP000012128">
    <property type="component" value="Unassembled WGS sequence"/>
</dbReference>
<organism evidence="1 2">
    <name type="scientific">Leptospira interrogans str. 2006001854</name>
    <dbReference type="NCBI Taxonomy" id="1001590"/>
    <lineage>
        <taxon>Bacteria</taxon>
        <taxon>Pseudomonadati</taxon>
        <taxon>Spirochaetota</taxon>
        <taxon>Spirochaetia</taxon>
        <taxon>Leptospirales</taxon>
        <taxon>Leptospiraceae</taxon>
        <taxon>Leptospira</taxon>
    </lineage>
</organism>
<accession>M6GJT2</accession>
<protein>
    <submittedName>
        <fullName evidence="1">Uncharacterized protein</fullName>
    </submittedName>
</protein>